<dbReference type="AlphaFoldDB" id="A0A6J4L1R8"/>
<accession>A0A6J4L1R8</accession>
<dbReference type="EMBL" id="CADCTR010001921">
    <property type="protein sequence ID" value="CAA9319935.1"/>
    <property type="molecule type" value="Genomic_DNA"/>
</dbReference>
<reference evidence="2" key="1">
    <citation type="submission" date="2020-02" db="EMBL/GenBank/DDBJ databases">
        <authorList>
            <person name="Meier V. D."/>
        </authorList>
    </citation>
    <scope>NUCLEOTIDE SEQUENCE</scope>
    <source>
        <strain evidence="2">AVDCRST_MAG93</strain>
    </source>
</reference>
<proteinExistence type="predicted"/>
<sequence length="167" mass="18227">MVHSIVLASLRHRIAPELCNSKPGGGFLNPAIGFHGLSVGTSLCAKSPSHAIRGSGAILPDIAVDPDFPSAIIAEPPERNPVGASRRSSDQQPRNRKFTLVQLEAIQQRPHHTLRELAEEYGVSHETIRAARSRKTPGGRRTVSEEGRHFRMAQRTAFAMPAGNWSR</sequence>
<feature type="region of interest" description="Disordered" evidence="1">
    <location>
        <begin position="72"/>
        <end position="95"/>
    </location>
</feature>
<organism evidence="2">
    <name type="scientific">uncultured Chloroflexia bacterium</name>
    <dbReference type="NCBI Taxonomy" id="1672391"/>
    <lineage>
        <taxon>Bacteria</taxon>
        <taxon>Bacillati</taxon>
        <taxon>Chloroflexota</taxon>
        <taxon>Chloroflexia</taxon>
        <taxon>environmental samples</taxon>
    </lineage>
</organism>
<name>A0A6J4L1R8_9CHLR</name>
<dbReference type="InterPro" id="IPR036388">
    <property type="entry name" value="WH-like_DNA-bd_sf"/>
</dbReference>
<protein>
    <submittedName>
        <fullName evidence="2">Uncharacterized protein</fullName>
    </submittedName>
</protein>
<evidence type="ECO:0000256" key="1">
    <source>
        <dbReference type="SAM" id="MobiDB-lite"/>
    </source>
</evidence>
<evidence type="ECO:0000313" key="2">
    <source>
        <dbReference type="EMBL" id="CAA9319935.1"/>
    </source>
</evidence>
<gene>
    <name evidence="2" type="ORF">AVDCRST_MAG93-5695</name>
</gene>
<dbReference type="Gene3D" id="1.10.10.10">
    <property type="entry name" value="Winged helix-like DNA-binding domain superfamily/Winged helix DNA-binding domain"/>
    <property type="match status" value="1"/>
</dbReference>